<organism evidence="2 3">
    <name type="scientific">Naegleria fowleri</name>
    <name type="common">Brain eating amoeba</name>
    <dbReference type="NCBI Taxonomy" id="5763"/>
    <lineage>
        <taxon>Eukaryota</taxon>
        <taxon>Discoba</taxon>
        <taxon>Heterolobosea</taxon>
        <taxon>Tetramitia</taxon>
        <taxon>Eutetramitia</taxon>
        <taxon>Vahlkampfiidae</taxon>
        <taxon>Naegleria</taxon>
    </lineage>
</organism>
<dbReference type="Proteomes" id="UP000444721">
    <property type="component" value="Unassembled WGS sequence"/>
</dbReference>
<dbReference type="GeneID" id="68114809"/>
<evidence type="ECO:0000313" key="2">
    <source>
        <dbReference type="EMBL" id="KAF0983676.1"/>
    </source>
</evidence>
<evidence type="ECO:0000313" key="3">
    <source>
        <dbReference type="Proteomes" id="UP000444721"/>
    </source>
</evidence>
<keyword evidence="1" id="KW-0472">Membrane</keyword>
<feature type="transmembrane region" description="Helical" evidence="1">
    <location>
        <begin position="226"/>
        <end position="249"/>
    </location>
</feature>
<feature type="transmembrane region" description="Helical" evidence="1">
    <location>
        <begin position="43"/>
        <end position="62"/>
    </location>
</feature>
<protein>
    <submittedName>
        <fullName evidence="2">Uncharacterized protein</fullName>
    </submittedName>
</protein>
<proteinExistence type="predicted"/>
<comment type="caution">
    <text evidence="2">The sequence shown here is derived from an EMBL/GenBank/DDBJ whole genome shotgun (WGS) entry which is preliminary data.</text>
</comment>
<dbReference type="OMA" id="PPINEHW"/>
<dbReference type="VEuPathDB" id="AmoebaDB:FDP41_007591"/>
<dbReference type="EMBL" id="VFQX01000004">
    <property type="protein sequence ID" value="KAF0983676.1"/>
    <property type="molecule type" value="Genomic_DNA"/>
</dbReference>
<keyword evidence="3" id="KW-1185">Reference proteome</keyword>
<reference evidence="2 3" key="1">
    <citation type="journal article" date="2019" name="Sci. Rep.">
        <title>Nanopore sequencing improves the draft genome of the human pathogenic amoeba Naegleria fowleri.</title>
        <authorList>
            <person name="Liechti N."/>
            <person name="Schurch N."/>
            <person name="Bruggmann R."/>
            <person name="Wittwer M."/>
        </authorList>
    </citation>
    <scope>NUCLEOTIDE SEQUENCE [LARGE SCALE GENOMIC DNA]</scope>
    <source>
        <strain evidence="2 3">ATCC 30894</strain>
    </source>
</reference>
<sequence>MFSRRHLSTSSSGSRGGNSTPLTYSARASLFVLVKRTFVGIDLALLVVPSVIFAVWSSILLYNTMKVDNAVLSRLQNGTTTSDPFIIVEPSTNESQRSFLPNSMMESRIVNSYNNHSNSTNSNKDNFYTPLIFQCMVFTILFALTLTDWINVLFTSFGGEICERIALYRWKQKKLSENPSLLFSKSHEERAEMEDAADAQIPPINEHWMDDEDLSEMAQTSCYSHVGYLIFKWLIVGGILLGLFSWFTVELVTMNRTLRSHDLISPSRNTSITPFSADSSSHLEFDGSSVTTKASMIIMESPTPSFQPSLNMLLNVSNSANLTSNTVACALLFLTDIGPQQQNGKIVLQQSKISSLGDSVFLYMVIRWMVYGLGLLLSTVASIIISVYGCCVCVGDKNSRRRSSNKSISDHVAYRPLATVSDDDDDDE</sequence>
<dbReference type="RefSeq" id="XP_044568389.1">
    <property type="nucleotide sequence ID" value="XM_044711352.1"/>
</dbReference>
<dbReference type="AlphaFoldDB" id="A0A6A5C7E2"/>
<feature type="transmembrane region" description="Helical" evidence="1">
    <location>
        <begin position="131"/>
        <end position="154"/>
    </location>
</feature>
<dbReference type="OrthoDB" id="10263234at2759"/>
<accession>A0A6A5C7E2</accession>
<keyword evidence="1" id="KW-0812">Transmembrane</keyword>
<feature type="transmembrane region" description="Helical" evidence="1">
    <location>
        <begin position="368"/>
        <end position="394"/>
    </location>
</feature>
<gene>
    <name evidence="2" type="ORF">FDP41_007591</name>
</gene>
<keyword evidence="1" id="KW-1133">Transmembrane helix</keyword>
<dbReference type="VEuPathDB" id="AmoebaDB:NF0015560"/>
<name>A0A6A5C7E2_NAEFO</name>
<dbReference type="VEuPathDB" id="AmoebaDB:NfTy_007370"/>
<evidence type="ECO:0000256" key="1">
    <source>
        <dbReference type="SAM" id="Phobius"/>
    </source>
</evidence>